<reference evidence="6" key="1">
    <citation type="journal article" date="2019" name="Int. J. Syst. Evol. Microbiol.">
        <title>The Global Catalogue of Microorganisms (GCM) 10K type strain sequencing project: providing services to taxonomists for standard genome sequencing and annotation.</title>
        <authorList>
            <consortium name="The Broad Institute Genomics Platform"/>
            <consortium name="The Broad Institute Genome Sequencing Center for Infectious Disease"/>
            <person name="Wu L."/>
            <person name="Ma J."/>
        </authorList>
    </citation>
    <scope>NUCLEOTIDE SEQUENCE [LARGE SCALE GENOMIC DNA]</scope>
    <source>
        <strain evidence="6">JCM 16898</strain>
    </source>
</reference>
<keyword evidence="3" id="KW-0472">Membrane</keyword>
<feature type="transmembrane region" description="Helical" evidence="3">
    <location>
        <begin position="12"/>
        <end position="34"/>
    </location>
</feature>
<feature type="compositionally biased region" description="Basic and acidic residues" evidence="2">
    <location>
        <begin position="273"/>
        <end position="288"/>
    </location>
</feature>
<keyword evidence="6" id="KW-1185">Reference proteome</keyword>
<feature type="compositionally biased region" description="Basic and acidic residues" evidence="2">
    <location>
        <begin position="495"/>
        <end position="507"/>
    </location>
</feature>
<name>A0ABP6WWB6_9PSEU</name>
<feature type="domain" description="DUF6779" evidence="4">
    <location>
        <begin position="41"/>
        <end position="149"/>
    </location>
</feature>
<evidence type="ECO:0000313" key="6">
    <source>
        <dbReference type="Proteomes" id="UP001500689"/>
    </source>
</evidence>
<feature type="compositionally biased region" description="Basic and acidic residues" evidence="2">
    <location>
        <begin position="444"/>
        <end position="456"/>
    </location>
</feature>
<evidence type="ECO:0000259" key="4">
    <source>
        <dbReference type="Pfam" id="PF20570"/>
    </source>
</evidence>
<feature type="coiled-coil region" evidence="1">
    <location>
        <begin position="84"/>
        <end position="127"/>
    </location>
</feature>
<dbReference type="InterPro" id="IPR046706">
    <property type="entry name" value="DUF6779"/>
</dbReference>
<keyword evidence="1" id="KW-0175">Coiled coil</keyword>
<accession>A0ABP6WWB6</accession>
<feature type="compositionally biased region" description="Basic and acidic residues" evidence="2">
    <location>
        <begin position="240"/>
        <end position="251"/>
    </location>
</feature>
<evidence type="ECO:0000256" key="2">
    <source>
        <dbReference type="SAM" id="MobiDB-lite"/>
    </source>
</evidence>
<evidence type="ECO:0000313" key="5">
    <source>
        <dbReference type="EMBL" id="GAA3556688.1"/>
    </source>
</evidence>
<gene>
    <name evidence="5" type="ORF">GCM10022222_45480</name>
</gene>
<keyword evidence="3" id="KW-0812">Transmembrane</keyword>
<dbReference type="Proteomes" id="UP001500689">
    <property type="component" value="Unassembled WGS sequence"/>
</dbReference>
<proteinExistence type="predicted"/>
<protein>
    <recommendedName>
        <fullName evidence="4">DUF6779 domain-containing protein</fullName>
    </recommendedName>
</protein>
<feature type="compositionally biased region" description="Polar residues" evidence="2">
    <location>
        <begin position="650"/>
        <end position="659"/>
    </location>
</feature>
<feature type="compositionally biased region" description="Basic and acidic residues" evidence="2">
    <location>
        <begin position="194"/>
        <end position="208"/>
    </location>
</feature>
<evidence type="ECO:0000256" key="1">
    <source>
        <dbReference type="SAM" id="Coils"/>
    </source>
</evidence>
<feature type="transmembrane region" description="Helical" evidence="3">
    <location>
        <begin position="40"/>
        <end position="60"/>
    </location>
</feature>
<comment type="caution">
    <text evidence="5">The sequence shown here is derived from an EMBL/GenBank/DDBJ whole genome shotgun (WGS) entry which is preliminary data.</text>
</comment>
<feature type="compositionally biased region" description="Low complexity" evidence="2">
    <location>
        <begin position="298"/>
        <end position="324"/>
    </location>
</feature>
<dbReference type="RefSeq" id="WP_344862951.1">
    <property type="nucleotide sequence ID" value="NZ_BAAAZN010000009.1"/>
</dbReference>
<feature type="compositionally biased region" description="Basic and acidic residues" evidence="2">
    <location>
        <begin position="622"/>
        <end position="649"/>
    </location>
</feature>
<organism evidence="5 6">
    <name type="scientific">Amycolatopsis ultiminotia</name>
    <dbReference type="NCBI Taxonomy" id="543629"/>
    <lineage>
        <taxon>Bacteria</taxon>
        <taxon>Bacillati</taxon>
        <taxon>Actinomycetota</taxon>
        <taxon>Actinomycetes</taxon>
        <taxon>Pseudonocardiales</taxon>
        <taxon>Pseudonocardiaceae</taxon>
        <taxon>Amycolatopsis</taxon>
    </lineage>
</organism>
<dbReference type="EMBL" id="BAAAZN010000009">
    <property type="protein sequence ID" value="GAA3556688.1"/>
    <property type="molecule type" value="Genomic_DNA"/>
</dbReference>
<dbReference type="Pfam" id="PF20570">
    <property type="entry name" value="DUF6779"/>
    <property type="match status" value="1"/>
</dbReference>
<feature type="region of interest" description="Disordered" evidence="2">
    <location>
        <begin position="160"/>
        <end position="683"/>
    </location>
</feature>
<evidence type="ECO:0000256" key="3">
    <source>
        <dbReference type="SAM" id="Phobius"/>
    </source>
</evidence>
<keyword evidence="3" id="KW-1133">Transmembrane helix</keyword>
<feature type="compositionally biased region" description="Basic and acidic residues" evidence="2">
    <location>
        <begin position="359"/>
        <end position="370"/>
    </location>
</feature>
<sequence>MTGVGDDARGRLLGRPWLIVGLVLAVGATLALVLSDDLRFLRLGIVAALWAALIGAFLAVRYRKNAAHSEDAVAEAQAVYELELEREIAARREYELEIEAETREAAQAQSREELNALRAEVIALRESLQSLLGGEVLLERVALTAQATRMRALNDEQRLVTAGADGKNGNGRKPAQLLAPKKPPAEPVEGPTELMDRVLEGSPGERRRPSAANGTRAVAPRAQQLSRTQPSPAEPANGHRPRDPGHDDGDPFAHAAAGQDESESGPESAAARAVKEAELRADAARRQAAESQPTRTVAPVAKPEPAAEAAAESARQAPRLGARQGPRRRPDRFDPARSEPARPEPAEQTEISAPAAAARRPEPSSRRWTDGDQEPIEPNGHRTGAWAGGEPAVPNGRRSAGRWNEHEQAPPARPESAAPAERRSPVQRAETEPEPPAQAEPSEPEGRRSAGKRWAEAEPEPARVQPNGRRRWSEPAGESAGGRRATGQWSAPADAKPETKPEGKPEETTAAWQPGWETGSAEPKPAAAPTFHSPSRLEQFSRSDLSPLAEETPTGRHGAPAADEPANSTLPESVRDNAVNGTGGRRRRADGESAPAVGRRRRPDGEPPAWENQTAPAHGRRSAPEPEESAHRQHSAPENEEPAHGRRSTETGSHASGRSVTELLAANGKATESTPRRRRRAED</sequence>
<feature type="compositionally biased region" description="Basic and acidic residues" evidence="2">
    <location>
        <begin position="331"/>
        <end position="345"/>
    </location>
</feature>
<feature type="compositionally biased region" description="Polar residues" evidence="2">
    <location>
        <begin position="532"/>
        <end position="544"/>
    </location>
</feature>